<evidence type="ECO:0000313" key="2">
    <source>
        <dbReference type="Proteomes" id="UP001595699"/>
    </source>
</evidence>
<evidence type="ECO:0008006" key="3">
    <source>
        <dbReference type="Google" id="ProtNLM"/>
    </source>
</evidence>
<dbReference type="InterPro" id="IPR017853">
    <property type="entry name" value="GH"/>
</dbReference>
<gene>
    <name evidence="1" type="ORF">ACFOUW_36615</name>
</gene>
<accession>A0ABV7YNU9</accession>
<dbReference type="RefSeq" id="WP_307782399.1">
    <property type="nucleotide sequence ID" value="NZ_JAFBCM010000001.1"/>
</dbReference>
<protein>
    <recommendedName>
        <fullName evidence="3">Glycoside hydrolase family 42 N-terminal domain-containing protein</fullName>
    </recommendedName>
</protein>
<dbReference type="Gene3D" id="3.20.20.80">
    <property type="entry name" value="Glycosidases"/>
    <property type="match status" value="1"/>
</dbReference>
<name>A0ABV7YNU9_9ACTN</name>
<sequence length="452" mass="48585">MDRRAILRGAAVGLVAAAAVPVGQRMLNGPAQASPRSAPVVAAAACGGLPLLGGTEFPIGLFWPPHPFETTGERYAEIREAGFTFVIGGNYLLDAHIMLHAMRMADAVGLKFLVGGDQDVANYAGRFTISDDRSVPMSITSNDARTLATTVLNRYQGVDSFVGWSLGDEPPASRFPTLGRAFAISREVAPNHLLYSNLVPGTGAGYQTMVRSFVDTLKPPLLSFDRYPLTTAPGSEQPGYFENWSIIRSEALRAGIPSWVYIQSVQYAGRRFPNQAELLWQSNLSMAYGCKGIQYFTYWQPDPARGEAFGPALMTAAGERTPLYDGAKVVNTTWLRQVGAQVKPLTSERVVHANELPLPPGAVGFSPDTYITATSGSPVVLGQLRDTTARRWILVANRRFNATATSSLSVHSSVTAVSLFDPASGGYTAVPDRTRIDVSLAPGAAALYRLDK</sequence>
<evidence type="ECO:0000313" key="1">
    <source>
        <dbReference type="EMBL" id="MFC3766401.1"/>
    </source>
</evidence>
<reference evidence="2" key="1">
    <citation type="journal article" date="2019" name="Int. J. Syst. Evol. Microbiol.">
        <title>The Global Catalogue of Microorganisms (GCM) 10K type strain sequencing project: providing services to taxonomists for standard genome sequencing and annotation.</title>
        <authorList>
            <consortium name="The Broad Institute Genomics Platform"/>
            <consortium name="The Broad Institute Genome Sequencing Center for Infectious Disease"/>
            <person name="Wu L."/>
            <person name="Ma J."/>
        </authorList>
    </citation>
    <scope>NUCLEOTIDE SEQUENCE [LARGE SCALE GENOMIC DNA]</scope>
    <source>
        <strain evidence="2">CGMCC 4.7241</strain>
    </source>
</reference>
<dbReference type="EMBL" id="JBHRZH010000051">
    <property type="protein sequence ID" value="MFC3766401.1"/>
    <property type="molecule type" value="Genomic_DNA"/>
</dbReference>
<organism evidence="1 2">
    <name type="scientific">Tenggerimyces flavus</name>
    <dbReference type="NCBI Taxonomy" id="1708749"/>
    <lineage>
        <taxon>Bacteria</taxon>
        <taxon>Bacillati</taxon>
        <taxon>Actinomycetota</taxon>
        <taxon>Actinomycetes</taxon>
        <taxon>Propionibacteriales</taxon>
        <taxon>Nocardioidaceae</taxon>
        <taxon>Tenggerimyces</taxon>
    </lineage>
</organism>
<proteinExistence type="predicted"/>
<dbReference type="Proteomes" id="UP001595699">
    <property type="component" value="Unassembled WGS sequence"/>
</dbReference>
<comment type="caution">
    <text evidence="1">The sequence shown here is derived from an EMBL/GenBank/DDBJ whole genome shotgun (WGS) entry which is preliminary data.</text>
</comment>
<dbReference type="SUPFAM" id="SSF51445">
    <property type="entry name" value="(Trans)glycosidases"/>
    <property type="match status" value="1"/>
</dbReference>
<keyword evidence="2" id="KW-1185">Reference proteome</keyword>